<evidence type="ECO:0000313" key="3">
    <source>
        <dbReference type="EMBL" id="KAH0809494.1"/>
    </source>
</evidence>
<evidence type="ECO:0000256" key="1">
    <source>
        <dbReference type="SAM" id="Coils"/>
    </source>
</evidence>
<feature type="region of interest" description="Disordered" evidence="2">
    <location>
        <begin position="15"/>
        <end position="34"/>
    </location>
</feature>
<reference evidence="3" key="1">
    <citation type="journal article" date="2020" name="J Insects Food Feed">
        <title>The yellow mealworm (Tenebrio molitor) genome: a resource for the emerging insects as food and feed industry.</title>
        <authorList>
            <person name="Eriksson T."/>
            <person name="Andere A."/>
            <person name="Kelstrup H."/>
            <person name="Emery V."/>
            <person name="Picard C."/>
        </authorList>
    </citation>
    <scope>NUCLEOTIDE SEQUENCE</scope>
    <source>
        <strain evidence="3">Stoneville</strain>
        <tissue evidence="3">Whole head</tissue>
    </source>
</reference>
<feature type="coiled-coil region" evidence="1">
    <location>
        <begin position="511"/>
        <end position="538"/>
    </location>
</feature>
<feature type="region of interest" description="Disordered" evidence="2">
    <location>
        <begin position="339"/>
        <end position="395"/>
    </location>
</feature>
<feature type="region of interest" description="Disordered" evidence="2">
    <location>
        <begin position="287"/>
        <end position="310"/>
    </location>
</feature>
<comment type="caution">
    <text evidence="3">The sequence shown here is derived from an EMBL/GenBank/DDBJ whole genome shotgun (WGS) entry which is preliminary data.</text>
</comment>
<protein>
    <submittedName>
        <fullName evidence="3">Uncharacterized protein</fullName>
    </submittedName>
</protein>
<keyword evidence="1" id="KW-0175">Coiled coil</keyword>
<dbReference type="Proteomes" id="UP000719412">
    <property type="component" value="Unassembled WGS sequence"/>
</dbReference>
<evidence type="ECO:0000313" key="4">
    <source>
        <dbReference type="Proteomes" id="UP000719412"/>
    </source>
</evidence>
<dbReference type="EMBL" id="JABDTM020028103">
    <property type="protein sequence ID" value="KAH0809494.1"/>
    <property type="molecule type" value="Genomic_DNA"/>
</dbReference>
<proteinExistence type="predicted"/>
<gene>
    <name evidence="3" type="ORF">GEV33_013297</name>
</gene>
<sequence>MRTYQNEILPELRRLKRSTHLSANGRPPSGSRDPRLVYFEHQHLAFRRGTSCSTCGGSGECSVKNRELTNPIDQGTNKSVPVGFGCEPSRISPYYVKPGVLRDSWAIRDLFANIDRSRRAIPSSMLSCSTVDILSIRLVLTSKAEIWSGNQVKTNLLLRQRYANLNVWPEDVYLMNGKGDISANWIWGRFPLFYADGQLQKDIHSRVQFSKLVLRLQFETWFSATSSRKAAQLRSANVSRIPGADTNPIEVDKEKPSRPSVRQVHPVCEDKAHFLGYDKHGVMPELSPNDLVNGSPPPYPKRASLDSNPSPTQCYPLAPNICVEAGRIQFIRQETEGVQQLPDSLPTPPATPRSCGRVTVTRGQQTELGDEAFDEEKEKPLQTDTRTNTRQQDYGGEMDEFPLKRVSAYLGGPFLNSSQLRLSLIHQEPPKLFHLCVKSITRKQECIIYKGGFRRGIDKSVATVNLEIGLRELRQIRKLKRKYVKACAIKIVVEEEVVYRRKLKRIKHGGENKNLLKLKSLEDRIQELEIALEVVQKNELRDKQTIAKLQKQLARRFQLFIVITLHKKQHLELSILRKRVDCWRHCTNNTAPFVIDPAGVHLTYTKVAAKRRVSCLFLLIRLAKRSPDLNKDRVALLNIAFDS</sequence>
<evidence type="ECO:0000256" key="2">
    <source>
        <dbReference type="SAM" id="MobiDB-lite"/>
    </source>
</evidence>
<organism evidence="3 4">
    <name type="scientific">Tenebrio molitor</name>
    <name type="common">Yellow mealworm beetle</name>
    <dbReference type="NCBI Taxonomy" id="7067"/>
    <lineage>
        <taxon>Eukaryota</taxon>
        <taxon>Metazoa</taxon>
        <taxon>Ecdysozoa</taxon>
        <taxon>Arthropoda</taxon>
        <taxon>Hexapoda</taxon>
        <taxon>Insecta</taxon>
        <taxon>Pterygota</taxon>
        <taxon>Neoptera</taxon>
        <taxon>Endopterygota</taxon>
        <taxon>Coleoptera</taxon>
        <taxon>Polyphaga</taxon>
        <taxon>Cucujiformia</taxon>
        <taxon>Tenebrionidae</taxon>
        <taxon>Tenebrio</taxon>
    </lineage>
</organism>
<feature type="region of interest" description="Disordered" evidence="2">
    <location>
        <begin position="244"/>
        <end position="263"/>
    </location>
</feature>
<dbReference type="AlphaFoldDB" id="A0A8J6H7G3"/>
<keyword evidence="4" id="KW-1185">Reference proteome</keyword>
<accession>A0A8J6H7G3</accession>
<feature type="compositionally biased region" description="Low complexity" evidence="2">
    <location>
        <begin position="382"/>
        <end position="393"/>
    </location>
</feature>
<reference evidence="3" key="2">
    <citation type="submission" date="2021-08" db="EMBL/GenBank/DDBJ databases">
        <authorList>
            <person name="Eriksson T."/>
        </authorList>
    </citation>
    <scope>NUCLEOTIDE SEQUENCE</scope>
    <source>
        <strain evidence="3">Stoneville</strain>
        <tissue evidence="3">Whole head</tissue>
    </source>
</reference>
<name>A0A8J6H7G3_TENMO</name>